<dbReference type="AlphaFoldDB" id="A0A1D1W5P5"/>
<comment type="caution">
    <text evidence="1">The sequence shown here is derived from an EMBL/GenBank/DDBJ whole genome shotgun (WGS) entry which is preliminary data.</text>
</comment>
<keyword evidence="2" id="KW-1185">Reference proteome</keyword>
<reference evidence="1 2" key="1">
    <citation type="journal article" date="2016" name="Nat. Commun.">
        <title>Extremotolerant tardigrade genome and improved radiotolerance of human cultured cells by tardigrade-unique protein.</title>
        <authorList>
            <person name="Hashimoto T."/>
            <person name="Horikawa D.D."/>
            <person name="Saito Y."/>
            <person name="Kuwahara H."/>
            <person name="Kozuka-Hata H."/>
            <person name="Shin-I T."/>
            <person name="Minakuchi Y."/>
            <person name="Ohishi K."/>
            <person name="Motoyama A."/>
            <person name="Aizu T."/>
            <person name="Enomoto A."/>
            <person name="Kondo K."/>
            <person name="Tanaka S."/>
            <person name="Hara Y."/>
            <person name="Koshikawa S."/>
            <person name="Sagara H."/>
            <person name="Miura T."/>
            <person name="Yokobori S."/>
            <person name="Miyagawa K."/>
            <person name="Suzuki Y."/>
            <person name="Kubo T."/>
            <person name="Oyama M."/>
            <person name="Kohara Y."/>
            <person name="Fujiyama A."/>
            <person name="Arakawa K."/>
            <person name="Katayama T."/>
            <person name="Toyoda A."/>
            <person name="Kunieda T."/>
        </authorList>
    </citation>
    <scope>NUCLEOTIDE SEQUENCE [LARGE SCALE GENOMIC DNA]</scope>
    <source>
        <strain evidence="1 2">YOKOZUNA-1</strain>
    </source>
</reference>
<protein>
    <submittedName>
        <fullName evidence="1">Uncharacterized protein</fullName>
    </submittedName>
</protein>
<proteinExistence type="predicted"/>
<accession>A0A1D1W5P5</accession>
<organism evidence="1 2">
    <name type="scientific">Ramazzottius varieornatus</name>
    <name type="common">Water bear</name>
    <name type="synonym">Tardigrade</name>
    <dbReference type="NCBI Taxonomy" id="947166"/>
    <lineage>
        <taxon>Eukaryota</taxon>
        <taxon>Metazoa</taxon>
        <taxon>Ecdysozoa</taxon>
        <taxon>Tardigrada</taxon>
        <taxon>Eutardigrada</taxon>
        <taxon>Parachela</taxon>
        <taxon>Hypsibioidea</taxon>
        <taxon>Ramazzottiidae</taxon>
        <taxon>Ramazzottius</taxon>
    </lineage>
</organism>
<dbReference type="EMBL" id="BDGG01000014">
    <property type="protein sequence ID" value="GAV06754.1"/>
    <property type="molecule type" value="Genomic_DNA"/>
</dbReference>
<dbReference type="Proteomes" id="UP000186922">
    <property type="component" value="Unassembled WGS sequence"/>
</dbReference>
<evidence type="ECO:0000313" key="1">
    <source>
        <dbReference type="EMBL" id="GAV06754.1"/>
    </source>
</evidence>
<evidence type="ECO:0000313" key="2">
    <source>
        <dbReference type="Proteomes" id="UP000186922"/>
    </source>
</evidence>
<gene>
    <name evidence="1" type="primary">RvY_16690</name>
    <name evidence="1" type="synonym">RvY_16690.4</name>
    <name evidence="1" type="ORF">RvY_16690-4</name>
</gene>
<name>A0A1D1W5P5_RAMVA</name>
<sequence>MHIMILCGTCLLRSSTHRTFSPTMVKFSEWRRTRLCTSPLRFLPTTCARAQEDYTTGQRLPCRWLIGCFPRSRAAASSTKKGIGKAFMLLLAPPATLTS</sequence>